<dbReference type="InterPro" id="IPR058060">
    <property type="entry name" value="HYC_CC_PP"/>
</dbReference>
<dbReference type="RefSeq" id="WP_169679806.1">
    <property type="nucleotide sequence ID" value="NZ_JABBNU010000004.1"/>
</dbReference>
<feature type="signal peptide" evidence="1">
    <location>
        <begin position="1"/>
        <end position="23"/>
    </location>
</feature>
<proteinExistence type="predicted"/>
<evidence type="ECO:0000313" key="2">
    <source>
        <dbReference type="EMBL" id="NMM48264.1"/>
    </source>
</evidence>
<keyword evidence="1" id="KW-0732">Signal</keyword>
<dbReference type="InterPro" id="IPR058512">
    <property type="entry name" value="DUF8199"/>
</dbReference>
<accession>A0A848J1A7</accession>
<keyword evidence="3" id="KW-1185">Reference proteome</keyword>
<protein>
    <recommendedName>
        <fullName evidence="4">Secreted protein</fullName>
    </recommendedName>
</protein>
<dbReference type="AlphaFoldDB" id="A0A848J1A7"/>
<reference evidence="2 3" key="1">
    <citation type="submission" date="2020-04" db="EMBL/GenBank/DDBJ databases">
        <title>Flammeovirgaceae bacterium KN852 isolated from deep sea.</title>
        <authorList>
            <person name="Zhang D.-C."/>
        </authorList>
    </citation>
    <scope>NUCLEOTIDE SEQUENCE [LARGE SCALE GENOMIC DNA]</scope>
    <source>
        <strain evidence="2 3">KN852</strain>
    </source>
</reference>
<feature type="chain" id="PRO_5032697643" description="Secreted protein" evidence="1">
    <location>
        <begin position="24"/>
        <end position="136"/>
    </location>
</feature>
<name>A0A848J1A7_9BACT</name>
<dbReference type="NCBIfam" id="NF047658">
    <property type="entry name" value="HYC_CC_PP"/>
    <property type="match status" value="1"/>
</dbReference>
<comment type="caution">
    <text evidence="2">The sequence shown here is derived from an EMBL/GenBank/DDBJ whole genome shotgun (WGS) entry which is preliminary data.</text>
</comment>
<dbReference type="EMBL" id="JABBNU010000004">
    <property type="protein sequence ID" value="NMM48264.1"/>
    <property type="molecule type" value="Genomic_DNA"/>
</dbReference>
<evidence type="ECO:0008006" key="4">
    <source>
        <dbReference type="Google" id="ProtNLM"/>
    </source>
</evidence>
<sequence>MRKLLSISLALLLFLGNSGITMATHYCGGMAMLSELSIGNDDLNCGMEITDHEYADGQTYLSGPKCCENHYNSFEVDEPVVPGKTSIDNINFIFLTSFVYSFSTISVEQDLSTNLYEVPIPLVIRDLNVHYEVFRI</sequence>
<organism evidence="2 3">
    <name type="scientific">Marinigracilibium pacificum</name>
    <dbReference type="NCBI Taxonomy" id="2729599"/>
    <lineage>
        <taxon>Bacteria</taxon>
        <taxon>Pseudomonadati</taxon>
        <taxon>Bacteroidota</taxon>
        <taxon>Cytophagia</taxon>
        <taxon>Cytophagales</taxon>
        <taxon>Flammeovirgaceae</taxon>
        <taxon>Marinigracilibium</taxon>
    </lineage>
</organism>
<evidence type="ECO:0000256" key="1">
    <source>
        <dbReference type="SAM" id="SignalP"/>
    </source>
</evidence>
<gene>
    <name evidence="2" type="ORF">HH304_07625</name>
</gene>
<dbReference type="Proteomes" id="UP000559010">
    <property type="component" value="Unassembled WGS sequence"/>
</dbReference>
<dbReference type="Pfam" id="PF26622">
    <property type="entry name" value="DUF8199"/>
    <property type="match status" value="1"/>
</dbReference>
<evidence type="ECO:0000313" key="3">
    <source>
        <dbReference type="Proteomes" id="UP000559010"/>
    </source>
</evidence>